<name>A0ABD6C8F5_9EURY</name>
<sequence>MAATVRQYVDVCLHPQHLVRTLAITALVGTWLTLYNQGHLLVAGEVSTALLGKVALNYLTPFVVSNWGLISREADDE</sequence>
<accession>A0ABD6C8F5</accession>
<proteinExistence type="predicted"/>
<dbReference type="AlphaFoldDB" id="A0ABD6C8F5"/>
<dbReference type="Proteomes" id="UP001597119">
    <property type="component" value="Unassembled WGS sequence"/>
</dbReference>
<evidence type="ECO:0000313" key="2">
    <source>
        <dbReference type="Proteomes" id="UP001597119"/>
    </source>
</evidence>
<dbReference type="RefSeq" id="WP_247379705.1">
    <property type="nucleotide sequence ID" value="NZ_JALLGV010000007.1"/>
</dbReference>
<evidence type="ECO:0000313" key="1">
    <source>
        <dbReference type="EMBL" id="MFD1586446.1"/>
    </source>
</evidence>
<dbReference type="EMBL" id="JBHUDJ010000002">
    <property type="protein sequence ID" value="MFD1586446.1"/>
    <property type="molecule type" value="Genomic_DNA"/>
</dbReference>
<comment type="caution">
    <text evidence="1">The sequence shown here is derived from an EMBL/GenBank/DDBJ whole genome shotgun (WGS) entry which is preliminary data.</text>
</comment>
<keyword evidence="2" id="KW-1185">Reference proteome</keyword>
<gene>
    <name evidence="1" type="ORF">ACFR9U_05595</name>
</gene>
<organism evidence="1 2">
    <name type="scientific">Halorientalis brevis</name>
    <dbReference type="NCBI Taxonomy" id="1126241"/>
    <lineage>
        <taxon>Archaea</taxon>
        <taxon>Methanobacteriati</taxon>
        <taxon>Methanobacteriota</taxon>
        <taxon>Stenosarchaea group</taxon>
        <taxon>Halobacteria</taxon>
        <taxon>Halobacteriales</taxon>
        <taxon>Haloarculaceae</taxon>
        <taxon>Halorientalis</taxon>
    </lineage>
</organism>
<protein>
    <submittedName>
        <fullName evidence="1">Uncharacterized protein</fullName>
    </submittedName>
</protein>
<reference evidence="1 2" key="1">
    <citation type="journal article" date="2019" name="Int. J. Syst. Evol. Microbiol.">
        <title>The Global Catalogue of Microorganisms (GCM) 10K type strain sequencing project: providing services to taxonomists for standard genome sequencing and annotation.</title>
        <authorList>
            <consortium name="The Broad Institute Genomics Platform"/>
            <consortium name="The Broad Institute Genome Sequencing Center for Infectious Disease"/>
            <person name="Wu L."/>
            <person name="Ma J."/>
        </authorList>
    </citation>
    <scope>NUCLEOTIDE SEQUENCE [LARGE SCALE GENOMIC DNA]</scope>
    <source>
        <strain evidence="1 2">CGMCC 1.12125</strain>
    </source>
</reference>